<feature type="region of interest" description="Disordered" evidence="1">
    <location>
        <begin position="318"/>
        <end position="357"/>
    </location>
</feature>
<accession>A0ABP1GAW1</accession>
<organism evidence="2 3">
    <name type="scientific">Coccomyxa viridis</name>
    <dbReference type="NCBI Taxonomy" id="1274662"/>
    <lineage>
        <taxon>Eukaryota</taxon>
        <taxon>Viridiplantae</taxon>
        <taxon>Chlorophyta</taxon>
        <taxon>core chlorophytes</taxon>
        <taxon>Trebouxiophyceae</taxon>
        <taxon>Trebouxiophyceae incertae sedis</taxon>
        <taxon>Coccomyxaceae</taxon>
        <taxon>Coccomyxa</taxon>
    </lineage>
</organism>
<gene>
    <name evidence="2" type="primary">g12200</name>
    <name evidence="2" type="ORF">VP750_LOCUS10873</name>
</gene>
<keyword evidence="3" id="KW-1185">Reference proteome</keyword>
<sequence>MGSRPVHVWRLGHLSWPAAKDLLVAPAALERLSSHDDTTVHASTPADAQAVLDGSIALHVDAAVSNNPRGTTRSSLWQSAHAQLTALQAKVIGRLLEPEHIAWKAFFDSWLSMPLTAGQILSTPPQQQHIWQLGRYLPFSSFSTRFIDAPARVTAYIDAFRQLHPHRLVAVEDLPYQEVMSQPLFHSWQIQHMGTPISWEAWARQGRVRLQHLRDIILSGTARTQPALQQEVTLLLDSMPASWAAHVCGPAPQPTHLVSAAAGDSRVFCPDADGQLIHTYTVTPTAALQPALPLPEASQQPPLPADLRPVLVMDWDPTRPWHPRHMGPQARAGDADAVPAQPQPQPQLAISPHLVGA</sequence>
<evidence type="ECO:0000313" key="2">
    <source>
        <dbReference type="EMBL" id="CAL5228967.1"/>
    </source>
</evidence>
<reference evidence="2 3" key="1">
    <citation type="submission" date="2024-06" db="EMBL/GenBank/DDBJ databases">
        <authorList>
            <person name="Kraege A."/>
            <person name="Thomma B."/>
        </authorList>
    </citation>
    <scope>NUCLEOTIDE SEQUENCE [LARGE SCALE GENOMIC DNA]</scope>
</reference>
<evidence type="ECO:0000256" key="1">
    <source>
        <dbReference type="SAM" id="MobiDB-lite"/>
    </source>
</evidence>
<dbReference type="Proteomes" id="UP001497392">
    <property type="component" value="Unassembled WGS sequence"/>
</dbReference>
<protein>
    <submittedName>
        <fullName evidence="2">G12200 protein</fullName>
    </submittedName>
</protein>
<evidence type="ECO:0000313" key="3">
    <source>
        <dbReference type="Proteomes" id="UP001497392"/>
    </source>
</evidence>
<comment type="caution">
    <text evidence="2">The sequence shown here is derived from an EMBL/GenBank/DDBJ whole genome shotgun (WGS) entry which is preliminary data.</text>
</comment>
<dbReference type="EMBL" id="CAXHTA020000019">
    <property type="protein sequence ID" value="CAL5228967.1"/>
    <property type="molecule type" value="Genomic_DNA"/>
</dbReference>
<proteinExistence type="predicted"/>
<name>A0ABP1GAW1_9CHLO</name>